<keyword evidence="2" id="KW-1185">Reference proteome</keyword>
<comment type="caution">
    <text evidence="1">The sequence shown here is derived from an EMBL/GenBank/DDBJ whole genome shotgun (WGS) entry which is preliminary data.</text>
</comment>
<dbReference type="OrthoDB" id="849450at2"/>
<evidence type="ECO:0000313" key="2">
    <source>
        <dbReference type="Proteomes" id="UP000257136"/>
    </source>
</evidence>
<dbReference type="EMBL" id="QUNI01000007">
    <property type="protein sequence ID" value="REG98149.1"/>
    <property type="molecule type" value="Genomic_DNA"/>
</dbReference>
<dbReference type="AlphaFoldDB" id="A0A3E0ELF2"/>
<dbReference type="Proteomes" id="UP000257136">
    <property type="component" value="Unassembled WGS sequence"/>
</dbReference>
<dbReference type="RefSeq" id="WP_115813633.1">
    <property type="nucleotide sequence ID" value="NZ_QUNI01000007.1"/>
</dbReference>
<accession>A0A3E0ELF2</accession>
<proteinExistence type="predicted"/>
<organism evidence="1 2">
    <name type="scientific">Flavobacterium aquicola</name>
    <dbReference type="NCBI Taxonomy" id="1682742"/>
    <lineage>
        <taxon>Bacteria</taxon>
        <taxon>Pseudomonadati</taxon>
        <taxon>Bacteroidota</taxon>
        <taxon>Flavobacteriia</taxon>
        <taxon>Flavobacteriales</taxon>
        <taxon>Flavobacteriaceae</taxon>
        <taxon>Flavobacterium</taxon>
    </lineage>
</organism>
<reference evidence="1 2" key="1">
    <citation type="submission" date="2018-08" db="EMBL/GenBank/DDBJ databases">
        <title>Genomic Encyclopedia of Archaeal and Bacterial Type Strains, Phase II (KMG-II): from individual species to whole genera.</title>
        <authorList>
            <person name="Goeker M."/>
        </authorList>
    </citation>
    <scope>NUCLEOTIDE SEQUENCE [LARGE SCALE GENOMIC DNA]</scope>
    <source>
        <strain evidence="1 2">DSM 100880</strain>
    </source>
</reference>
<name>A0A3E0ELF2_9FLAO</name>
<protein>
    <submittedName>
        <fullName evidence="1">Uncharacterized protein</fullName>
    </submittedName>
</protein>
<sequence>MKRIISISILILFVFQVQGQERKSPKRIKVSGNYIHSETETSFPEQFENYNRTDIYSFDKKDKNIGVTYELETNDKKTTISIYLYPTEEASEGRLKNEYFNSMQSIANFSKNGINATQKLIRKVGEKYICNGIKAEMKNDKNELTHLSLFECGTWFYKIRLTTNELDSIQAENIEKKIIEKFDPTRLSGIKKLNTKANVYFSKNAFCDSIMLGSTMGSAFKKINWALENVKENERASGFPDLYIDMHIESIKELLKFQDKYKYKKTQTTIEYLDELKSIVESGFINEFLMEQYDMLLIIPDERKFNFDAYKKWKENKKLAIDLNKRYYVISYKKE</sequence>
<evidence type="ECO:0000313" key="1">
    <source>
        <dbReference type="EMBL" id="REG98149.1"/>
    </source>
</evidence>
<gene>
    <name evidence="1" type="ORF">C8P67_10773</name>
</gene>